<accession>A0A2Z5ZIJ3</accession>
<gene>
    <name evidence="2" type="ORF">AcetOrient_orf02377</name>
</gene>
<feature type="region of interest" description="Disordered" evidence="1">
    <location>
        <begin position="34"/>
        <end position="53"/>
    </location>
</feature>
<dbReference type="EMBL" id="AP018515">
    <property type="protein sequence ID" value="BBC79927.1"/>
    <property type="molecule type" value="Genomic_DNA"/>
</dbReference>
<organism evidence="2 3">
    <name type="scientific">Acetobacter orientalis</name>
    <dbReference type="NCBI Taxonomy" id="146474"/>
    <lineage>
        <taxon>Bacteria</taxon>
        <taxon>Pseudomonadati</taxon>
        <taxon>Pseudomonadota</taxon>
        <taxon>Alphaproteobacteria</taxon>
        <taxon>Acetobacterales</taxon>
        <taxon>Acetobacteraceae</taxon>
        <taxon>Acetobacter</taxon>
    </lineage>
</organism>
<sequence>MARTVFPGHFFRVYGVTLTQQAVRGLHKVRCVKSVGKKKPPRGRALSLKNQNF</sequence>
<dbReference type="AlphaFoldDB" id="A0A2Z5ZIJ3"/>
<name>A0A2Z5ZIJ3_9PROT</name>
<evidence type="ECO:0000256" key="1">
    <source>
        <dbReference type="SAM" id="MobiDB-lite"/>
    </source>
</evidence>
<proteinExistence type="predicted"/>
<reference evidence="2 3" key="1">
    <citation type="submission" date="2018-02" db="EMBL/GenBank/DDBJ databases">
        <title>Acetobacter orientalis genome.</title>
        <authorList>
            <person name="Nakashima N."/>
            <person name="Tamura T."/>
        </authorList>
    </citation>
    <scope>NUCLEOTIDE SEQUENCE [LARGE SCALE GENOMIC DNA]</scope>
    <source>
        <strain evidence="2 3">FAN1</strain>
    </source>
</reference>
<protein>
    <submittedName>
        <fullName evidence="2">Uncharacterized protein</fullName>
    </submittedName>
</protein>
<evidence type="ECO:0000313" key="3">
    <source>
        <dbReference type="Proteomes" id="UP000270034"/>
    </source>
</evidence>
<dbReference type="Proteomes" id="UP000270034">
    <property type="component" value="Chromosome"/>
</dbReference>
<dbReference type="KEGG" id="aot:AcetOri_orf02377"/>
<evidence type="ECO:0000313" key="2">
    <source>
        <dbReference type="EMBL" id="BBC79927.1"/>
    </source>
</evidence>